<accession>A0A1Y5FGJ2</accession>
<organism evidence="2 3">
    <name type="scientific">Halobacteriovorax marinus</name>
    <dbReference type="NCBI Taxonomy" id="97084"/>
    <lineage>
        <taxon>Bacteria</taxon>
        <taxon>Pseudomonadati</taxon>
        <taxon>Bdellovibrionota</taxon>
        <taxon>Bacteriovoracia</taxon>
        <taxon>Bacteriovoracales</taxon>
        <taxon>Halobacteriovoraceae</taxon>
        <taxon>Halobacteriovorax</taxon>
    </lineage>
</organism>
<dbReference type="AlphaFoldDB" id="A0A1Y5FGJ2"/>
<evidence type="ECO:0000313" key="3">
    <source>
        <dbReference type="Proteomes" id="UP000196531"/>
    </source>
</evidence>
<gene>
    <name evidence="2" type="ORF">A9Q84_05205</name>
</gene>
<proteinExistence type="predicted"/>
<dbReference type="InterPro" id="IPR011051">
    <property type="entry name" value="RmlC_Cupin_sf"/>
</dbReference>
<dbReference type="InterPro" id="IPR029303">
    <property type="entry name" value="CapF_C"/>
</dbReference>
<dbReference type="SUPFAM" id="SSF51182">
    <property type="entry name" value="RmlC-like cupins"/>
    <property type="match status" value="1"/>
</dbReference>
<evidence type="ECO:0000313" key="2">
    <source>
        <dbReference type="EMBL" id="OUR98812.1"/>
    </source>
</evidence>
<sequence>MSEYKTKENPKIITTTNSGKENGFLVPILNVHEGFVDEAQWPQQVYLTVSTPGDVKGPHLHKKRWGLFTCIKGNVKIVIRNEDGSYTEKFSGENHGFSTVQVPAGIPSALVNIGDTDAYILNMPSPSWHPDDQDDWDVEFEDYDFKA</sequence>
<dbReference type="InterPro" id="IPR014710">
    <property type="entry name" value="RmlC-like_jellyroll"/>
</dbReference>
<name>A0A1Y5FGJ2_9BACT</name>
<evidence type="ECO:0000259" key="1">
    <source>
        <dbReference type="Pfam" id="PF14667"/>
    </source>
</evidence>
<reference evidence="3" key="1">
    <citation type="journal article" date="2017" name="Proc. Natl. Acad. Sci. U.S.A.">
        <title>Simulation of Deepwater Horizon oil plume reveals substrate specialization within a complex community of hydrocarbon-degraders.</title>
        <authorList>
            <person name="Hu P."/>
            <person name="Dubinsky E.A."/>
            <person name="Probst A.J."/>
            <person name="Wang J."/>
            <person name="Sieber C.M.K."/>
            <person name="Tom L.M."/>
            <person name="Gardinali P."/>
            <person name="Banfield J.F."/>
            <person name="Atlas R.M."/>
            <person name="Andersen G.L."/>
        </authorList>
    </citation>
    <scope>NUCLEOTIDE SEQUENCE [LARGE SCALE GENOMIC DNA]</scope>
</reference>
<feature type="domain" description="Capsular polysaccharide assembling protein CapF C-terminal" evidence="1">
    <location>
        <begin position="43"/>
        <end position="134"/>
    </location>
</feature>
<dbReference type="EMBL" id="MAAO01000004">
    <property type="protein sequence ID" value="OUR98812.1"/>
    <property type="molecule type" value="Genomic_DNA"/>
</dbReference>
<dbReference type="Pfam" id="PF14667">
    <property type="entry name" value="Polysacc_synt_C"/>
    <property type="match status" value="1"/>
</dbReference>
<comment type="caution">
    <text evidence="2">The sequence shown here is derived from an EMBL/GenBank/DDBJ whole genome shotgun (WGS) entry which is preliminary data.</text>
</comment>
<dbReference type="Proteomes" id="UP000196531">
    <property type="component" value="Unassembled WGS sequence"/>
</dbReference>
<protein>
    <recommendedName>
        <fullName evidence="1">Capsular polysaccharide assembling protein CapF C-terminal domain-containing protein</fullName>
    </recommendedName>
</protein>
<dbReference type="Gene3D" id="2.60.120.10">
    <property type="entry name" value="Jelly Rolls"/>
    <property type="match status" value="1"/>
</dbReference>